<evidence type="ECO:0000256" key="3">
    <source>
        <dbReference type="ARBA" id="ARBA00022759"/>
    </source>
</evidence>
<reference evidence="8 9" key="1">
    <citation type="submission" date="2018-06" db="EMBL/GenBank/DDBJ databases">
        <title>Genomic Encyclopedia of Type Strains, Phase I: the one thousand microbial genomes (KMG-I) project.</title>
        <authorList>
            <person name="Kyrpides N."/>
        </authorList>
    </citation>
    <scope>NUCLEOTIDE SEQUENCE [LARGE SCALE GENOMIC DNA]</scope>
    <source>
        <strain evidence="8 9">DSM 19573</strain>
    </source>
</reference>
<proteinExistence type="inferred from homology"/>
<dbReference type="Gene3D" id="3.30.230.10">
    <property type="match status" value="1"/>
</dbReference>
<evidence type="ECO:0000256" key="4">
    <source>
        <dbReference type="ARBA" id="ARBA00022801"/>
    </source>
</evidence>
<keyword evidence="5 6" id="KW-0694">RNA-binding</keyword>
<keyword evidence="1 6" id="KW-0819">tRNA processing</keyword>
<keyword evidence="9" id="KW-1185">Reference proteome</keyword>
<protein>
    <recommendedName>
        <fullName evidence="6 7">Ribonuclease P protein component</fullName>
        <shortName evidence="6">RNase P protein</shortName>
        <shortName evidence="6">RNaseP protein</shortName>
        <ecNumber evidence="6 7">3.1.26.5</ecNumber>
    </recommendedName>
    <alternativeName>
        <fullName evidence="6">Protein C5</fullName>
    </alternativeName>
</protein>
<comment type="similarity">
    <text evidence="6">Belongs to the RnpA family.</text>
</comment>
<dbReference type="EC" id="3.1.26.5" evidence="6 7"/>
<dbReference type="GO" id="GO:0042781">
    <property type="term" value="F:3'-tRNA processing endoribonuclease activity"/>
    <property type="evidence" value="ECO:0007669"/>
    <property type="project" value="TreeGrafter"/>
</dbReference>
<dbReference type="EMBL" id="QKMR01000004">
    <property type="protein sequence ID" value="PYG88992.1"/>
    <property type="molecule type" value="Genomic_DNA"/>
</dbReference>
<dbReference type="Proteomes" id="UP000248132">
    <property type="component" value="Unassembled WGS sequence"/>
</dbReference>
<dbReference type="GO" id="GO:0000049">
    <property type="term" value="F:tRNA binding"/>
    <property type="evidence" value="ECO:0007669"/>
    <property type="project" value="UniProtKB-UniRule"/>
</dbReference>
<keyword evidence="3 6" id="KW-0255">Endonuclease</keyword>
<dbReference type="InterPro" id="IPR014721">
    <property type="entry name" value="Ribsml_uS5_D2-typ_fold_subgr"/>
</dbReference>
<gene>
    <name evidence="6" type="primary">rnpA</name>
    <name evidence="8" type="ORF">LY28_00810</name>
</gene>
<comment type="catalytic activity">
    <reaction evidence="6">
        <text>Endonucleolytic cleavage of RNA, removing 5'-extranucleotides from tRNA precursor.</text>
        <dbReference type="EC" id="3.1.26.5"/>
    </reaction>
</comment>
<name>A0A318XMB2_9FIRM</name>
<organism evidence="8 9">
    <name type="scientific">Ruminiclostridium sufflavum DSM 19573</name>
    <dbReference type="NCBI Taxonomy" id="1121337"/>
    <lineage>
        <taxon>Bacteria</taxon>
        <taxon>Bacillati</taxon>
        <taxon>Bacillota</taxon>
        <taxon>Clostridia</taxon>
        <taxon>Eubacteriales</taxon>
        <taxon>Oscillospiraceae</taxon>
        <taxon>Ruminiclostridium</taxon>
    </lineage>
</organism>
<sequence>MRKVVTLKKNYEFAKVFNKGLFYVGRHIVVYALPNRQSFNRIGISVSKKAGKAVTRNKKKRLIREGYRQLENYILKGYDIIIAARGEDTVSKYSELVKEFKYLLKKLRIFDQEKYNCLKEL</sequence>
<dbReference type="GO" id="GO:0004526">
    <property type="term" value="F:ribonuclease P activity"/>
    <property type="evidence" value="ECO:0007669"/>
    <property type="project" value="UniProtKB-UniRule"/>
</dbReference>
<comment type="function">
    <text evidence="6">RNaseP catalyzes the removal of the 5'-leader sequence from pre-tRNA to produce the mature 5'-terminus. It can also cleave other RNA substrates such as 4.5S RNA. The protein component plays an auxiliary but essential role in vivo by binding to the 5'-leader sequence and broadening the substrate specificity of the ribozyme.</text>
</comment>
<evidence type="ECO:0000256" key="6">
    <source>
        <dbReference type="HAMAP-Rule" id="MF_00227"/>
    </source>
</evidence>
<evidence type="ECO:0000256" key="2">
    <source>
        <dbReference type="ARBA" id="ARBA00022722"/>
    </source>
</evidence>
<evidence type="ECO:0000313" key="9">
    <source>
        <dbReference type="Proteomes" id="UP000248132"/>
    </source>
</evidence>
<dbReference type="InterPro" id="IPR000100">
    <property type="entry name" value="RNase_P"/>
</dbReference>
<dbReference type="GO" id="GO:0030677">
    <property type="term" value="C:ribonuclease P complex"/>
    <property type="evidence" value="ECO:0007669"/>
    <property type="project" value="TreeGrafter"/>
</dbReference>
<dbReference type="HAMAP" id="MF_00227">
    <property type="entry name" value="RNase_P"/>
    <property type="match status" value="1"/>
</dbReference>
<evidence type="ECO:0000256" key="5">
    <source>
        <dbReference type="ARBA" id="ARBA00022884"/>
    </source>
</evidence>
<dbReference type="NCBIfam" id="TIGR00188">
    <property type="entry name" value="rnpA"/>
    <property type="match status" value="1"/>
</dbReference>
<dbReference type="PANTHER" id="PTHR33992:SF1">
    <property type="entry name" value="RIBONUCLEASE P PROTEIN COMPONENT"/>
    <property type="match status" value="1"/>
</dbReference>
<dbReference type="OrthoDB" id="9810867at2"/>
<accession>A0A318XMB2</accession>
<dbReference type="Pfam" id="PF00825">
    <property type="entry name" value="Ribonuclease_P"/>
    <property type="match status" value="1"/>
</dbReference>
<evidence type="ECO:0000256" key="1">
    <source>
        <dbReference type="ARBA" id="ARBA00022694"/>
    </source>
</evidence>
<evidence type="ECO:0000256" key="7">
    <source>
        <dbReference type="NCBIfam" id="TIGR00188"/>
    </source>
</evidence>
<dbReference type="PANTHER" id="PTHR33992">
    <property type="entry name" value="RIBONUCLEASE P PROTEIN COMPONENT"/>
    <property type="match status" value="1"/>
</dbReference>
<evidence type="ECO:0000313" key="8">
    <source>
        <dbReference type="EMBL" id="PYG88992.1"/>
    </source>
</evidence>
<dbReference type="SUPFAM" id="SSF54211">
    <property type="entry name" value="Ribosomal protein S5 domain 2-like"/>
    <property type="match status" value="1"/>
</dbReference>
<dbReference type="RefSeq" id="WP_110460889.1">
    <property type="nucleotide sequence ID" value="NZ_QKMR01000004.1"/>
</dbReference>
<keyword evidence="2 6" id="KW-0540">Nuclease</keyword>
<dbReference type="GO" id="GO:0001682">
    <property type="term" value="P:tRNA 5'-leader removal"/>
    <property type="evidence" value="ECO:0007669"/>
    <property type="project" value="UniProtKB-UniRule"/>
</dbReference>
<dbReference type="AlphaFoldDB" id="A0A318XMB2"/>
<comment type="caution">
    <text evidence="8">The sequence shown here is derived from an EMBL/GenBank/DDBJ whole genome shotgun (WGS) entry which is preliminary data.</text>
</comment>
<comment type="subunit">
    <text evidence="6">Consists of a catalytic RNA component (M1 or rnpB) and a protein subunit.</text>
</comment>
<keyword evidence="4 6" id="KW-0378">Hydrolase</keyword>
<dbReference type="InterPro" id="IPR020568">
    <property type="entry name" value="Ribosomal_Su5_D2-typ_SF"/>
</dbReference>